<dbReference type="GO" id="GO:0004385">
    <property type="term" value="F:GMP kinase activity"/>
    <property type="evidence" value="ECO:0007669"/>
    <property type="project" value="UniProtKB-UniRule"/>
</dbReference>
<dbReference type="AlphaFoldDB" id="A0A8J7P843"/>
<accession>A0A8J7P843</accession>
<keyword evidence="10" id="KW-0175">Coiled coil</keyword>
<feature type="domain" description="Guanylate kinase-like" evidence="12">
    <location>
        <begin position="83"/>
        <end position="261"/>
    </location>
</feature>
<sequence length="271" mass="29797">MSAIGNGATIETDTRVKAAAKAAGQSAGKAPNQASGNKTSGDRTSGKPAAGKEIAKEPGKEPGKSAGKERKTSGKSKRGLRSGNLIVITGPSGVGKGTLVKKLMAQMDRLKYSVSVTTRPIRPGEVEGTSYFFRSVEEFEEMIGQGAFMEYAKFAGNYYGTPRGWVSEEQESGVDVILEIEVQGAKQIYSQYPEAVMIFISPPSFEELEARLRGRQTESLDKINLRLEKAREELQEKNIFHYEVVNDKIEEAVNNLEHIVYAERCRIDKRR</sequence>
<name>A0A8J7P843_9BACT</name>
<feature type="binding site" evidence="9">
    <location>
        <begin position="90"/>
        <end position="97"/>
    </location>
    <ligand>
        <name>ATP</name>
        <dbReference type="ChEBI" id="CHEBI:30616"/>
    </ligand>
</feature>
<dbReference type="NCBIfam" id="TIGR03263">
    <property type="entry name" value="guanyl_kin"/>
    <property type="match status" value="1"/>
</dbReference>
<reference evidence="13" key="1">
    <citation type="submission" date="2021-02" db="EMBL/GenBank/DDBJ databases">
        <title>Genome-Resolved Metagenomics of a Microbial Community Performing Photosynthetic Biological Nutrient Removal.</title>
        <authorList>
            <person name="Mcdaniel E.A."/>
        </authorList>
    </citation>
    <scope>NUCLEOTIDE SEQUENCE</scope>
    <source>
        <strain evidence="13">UWPOB_OBS1</strain>
    </source>
</reference>
<dbReference type="InterPro" id="IPR020590">
    <property type="entry name" value="Guanylate_kinase_CS"/>
</dbReference>
<comment type="subcellular location">
    <subcellularLocation>
        <location evidence="9">Cytoplasm</location>
    </subcellularLocation>
</comment>
<protein>
    <recommendedName>
        <fullName evidence="3 9">Guanylate kinase</fullName>
        <ecNumber evidence="2 9">2.7.4.8</ecNumber>
    </recommendedName>
    <alternativeName>
        <fullName evidence="8 9">GMP kinase</fullName>
    </alternativeName>
</protein>
<dbReference type="FunFam" id="3.30.63.10:FF:000002">
    <property type="entry name" value="Guanylate kinase 1"/>
    <property type="match status" value="1"/>
</dbReference>
<gene>
    <name evidence="9 13" type="primary">gmk</name>
    <name evidence="13" type="ORF">J0M35_07590</name>
</gene>
<dbReference type="HAMAP" id="MF_00328">
    <property type="entry name" value="Guanylate_kinase"/>
    <property type="match status" value="1"/>
</dbReference>
<dbReference type="GO" id="GO:0005829">
    <property type="term" value="C:cytosol"/>
    <property type="evidence" value="ECO:0007669"/>
    <property type="project" value="TreeGrafter"/>
</dbReference>
<dbReference type="EC" id="2.7.4.8" evidence="2 9"/>
<dbReference type="Pfam" id="PF00625">
    <property type="entry name" value="Guanylate_kin"/>
    <property type="match status" value="1"/>
</dbReference>
<feature type="compositionally biased region" description="Low complexity" evidence="11">
    <location>
        <begin position="17"/>
        <end position="30"/>
    </location>
</feature>
<comment type="function">
    <text evidence="9">Essential for recycling GMP and indirectly, cGMP.</text>
</comment>
<dbReference type="CDD" id="cd00071">
    <property type="entry name" value="GMPK"/>
    <property type="match status" value="1"/>
</dbReference>
<dbReference type="Gene3D" id="3.30.63.10">
    <property type="entry name" value="Guanylate Kinase phosphate binding domain"/>
    <property type="match status" value="1"/>
</dbReference>
<dbReference type="PANTHER" id="PTHR23117">
    <property type="entry name" value="GUANYLATE KINASE-RELATED"/>
    <property type="match status" value="1"/>
</dbReference>
<comment type="caution">
    <text evidence="13">The sequence shown here is derived from an EMBL/GenBank/DDBJ whole genome shotgun (WGS) entry which is preliminary data.</text>
</comment>
<feature type="region of interest" description="Disordered" evidence="11">
    <location>
        <begin position="1"/>
        <end position="83"/>
    </location>
</feature>
<evidence type="ECO:0000256" key="4">
    <source>
        <dbReference type="ARBA" id="ARBA00022679"/>
    </source>
</evidence>
<feature type="compositionally biased region" description="Basic and acidic residues" evidence="11">
    <location>
        <begin position="53"/>
        <end position="72"/>
    </location>
</feature>
<comment type="catalytic activity">
    <reaction evidence="9">
        <text>GMP + ATP = GDP + ADP</text>
        <dbReference type="Rhea" id="RHEA:20780"/>
        <dbReference type="ChEBI" id="CHEBI:30616"/>
        <dbReference type="ChEBI" id="CHEBI:58115"/>
        <dbReference type="ChEBI" id="CHEBI:58189"/>
        <dbReference type="ChEBI" id="CHEBI:456216"/>
        <dbReference type="EC" id="2.7.4.8"/>
    </reaction>
</comment>
<dbReference type="SMART" id="SM00072">
    <property type="entry name" value="GuKc"/>
    <property type="match status" value="1"/>
</dbReference>
<comment type="similarity">
    <text evidence="1 9">Belongs to the guanylate kinase family.</text>
</comment>
<keyword evidence="6 9" id="KW-0418">Kinase</keyword>
<evidence type="ECO:0000256" key="1">
    <source>
        <dbReference type="ARBA" id="ARBA00005790"/>
    </source>
</evidence>
<evidence type="ECO:0000256" key="7">
    <source>
        <dbReference type="ARBA" id="ARBA00022840"/>
    </source>
</evidence>
<dbReference type="InterPro" id="IPR008145">
    <property type="entry name" value="GK/Ca_channel_bsu"/>
</dbReference>
<evidence type="ECO:0000256" key="11">
    <source>
        <dbReference type="SAM" id="MobiDB-lite"/>
    </source>
</evidence>
<dbReference type="Proteomes" id="UP000664277">
    <property type="component" value="Unassembled WGS sequence"/>
</dbReference>
<evidence type="ECO:0000256" key="9">
    <source>
        <dbReference type="HAMAP-Rule" id="MF_00328"/>
    </source>
</evidence>
<feature type="coiled-coil region" evidence="10">
    <location>
        <begin position="213"/>
        <end position="240"/>
    </location>
</feature>
<dbReference type="GO" id="GO:0005524">
    <property type="term" value="F:ATP binding"/>
    <property type="evidence" value="ECO:0007669"/>
    <property type="project" value="UniProtKB-UniRule"/>
</dbReference>
<dbReference type="InterPro" id="IPR008144">
    <property type="entry name" value="Guanylate_kin-like_dom"/>
</dbReference>
<evidence type="ECO:0000256" key="5">
    <source>
        <dbReference type="ARBA" id="ARBA00022741"/>
    </source>
</evidence>
<proteinExistence type="inferred from homology"/>
<keyword evidence="7 9" id="KW-0067">ATP-binding</keyword>
<evidence type="ECO:0000313" key="13">
    <source>
        <dbReference type="EMBL" id="MBN8660211.1"/>
    </source>
</evidence>
<dbReference type="PROSITE" id="PS00856">
    <property type="entry name" value="GUANYLATE_KINASE_1"/>
    <property type="match status" value="1"/>
</dbReference>
<evidence type="ECO:0000256" key="10">
    <source>
        <dbReference type="SAM" id="Coils"/>
    </source>
</evidence>
<dbReference type="InterPro" id="IPR017665">
    <property type="entry name" value="Guanylate_kinase"/>
</dbReference>
<dbReference type="EMBL" id="JAFLCK010000008">
    <property type="protein sequence ID" value="MBN8660211.1"/>
    <property type="molecule type" value="Genomic_DNA"/>
</dbReference>
<evidence type="ECO:0000256" key="3">
    <source>
        <dbReference type="ARBA" id="ARBA00016296"/>
    </source>
</evidence>
<evidence type="ECO:0000256" key="6">
    <source>
        <dbReference type="ARBA" id="ARBA00022777"/>
    </source>
</evidence>
<keyword evidence="4 9" id="KW-0808">Transferase</keyword>
<evidence type="ECO:0000256" key="8">
    <source>
        <dbReference type="ARBA" id="ARBA00030128"/>
    </source>
</evidence>
<dbReference type="PROSITE" id="PS50052">
    <property type="entry name" value="GUANYLATE_KINASE_2"/>
    <property type="match status" value="1"/>
</dbReference>
<dbReference type="SUPFAM" id="SSF52540">
    <property type="entry name" value="P-loop containing nucleoside triphosphate hydrolases"/>
    <property type="match status" value="1"/>
</dbReference>
<evidence type="ECO:0000256" key="2">
    <source>
        <dbReference type="ARBA" id="ARBA00012961"/>
    </source>
</evidence>
<keyword evidence="5 9" id="KW-0547">Nucleotide-binding</keyword>
<evidence type="ECO:0000313" key="14">
    <source>
        <dbReference type="Proteomes" id="UP000664277"/>
    </source>
</evidence>
<evidence type="ECO:0000259" key="12">
    <source>
        <dbReference type="PROSITE" id="PS50052"/>
    </source>
</evidence>
<organism evidence="13 14">
    <name type="scientific">Candidatus Obscuribacter phosphatis</name>
    <dbReference type="NCBI Taxonomy" id="1906157"/>
    <lineage>
        <taxon>Bacteria</taxon>
        <taxon>Bacillati</taxon>
        <taxon>Candidatus Melainabacteria</taxon>
        <taxon>Candidatus Obscuribacterales</taxon>
        <taxon>Candidatus Obscuribacteraceae</taxon>
        <taxon>Candidatus Obscuribacter</taxon>
    </lineage>
</organism>
<dbReference type="Gene3D" id="3.40.50.300">
    <property type="entry name" value="P-loop containing nucleotide triphosphate hydrolases"/>
    <property type="match status" value="1"/>
</dbReference>
<dbReference type="PANTHER" id="PTHR23117:SF13">
    <property type="entry name" value="GUANYLATE KINASE"/>
    <property type="match status" value="1"/>
</dbReference>
<keyword evidence="9" id="KW-0963">Cytoplasm</keyword>
<dbReference type="InterPro" id="IPR027417">
    <property type="entry name" value="P-loop_NTPase"/>
</dbReference>